<comment type="caution">
    <text evidence="2">The sequence shown here is derived from an EMBL/GenBank/DDBJ whole genome shotgun (WGS) entry which is preliminary data.</text>
</comment>
<accession>A0A392QLV0</accession>
<name>A0A392QLV0_9FABA</name>
<evidence type="ECO:0000313" key="2">
    <source>
        <dbReference type="EMBL" id="MCI25391.1"/>
    </source>
</evidence>
<protein>
    <recommendedName>
        <fullName evidence="1">Retrovirus-related Pol polyprotein from transposon TNT 1-94-like beta-barrel domain-containing protein</fullName>
    </recommendedName>
</protein>
<dbReference type="Proteomes" id="UP000265520">
    <property type="component" value="Unassembled WGS sequence"/>
</dbReference>
<dbReference type="InterPro" id="IPR054722">
    <property type="entry name" value="PolX-like_BBD"/>
</dbReference>
<dbReference type="EMBL" id="LXQA010146970">
    <property type="protein sequence ID" value="MCI25391.1"/>
    <property type="molecule type" value="Genomic_DNA"/>
</dbReference>
<dbReference type="AlphaFoldDB" id="A0A392QLV0"/>
<keyword evidence="3" id="KW-1185">Reference proteome</keyword>
<evidence type="ECO:0000259" key="1">
    <source>
        <dbReference type="Pfam" id="PF22936"/>
    </source>
</evidence>
<sequence>MGTKWDIEGFSGDNLEFWKVKMEAILMFRMMDKTLSVVIWYLRDKKLMEILKKKALVVSNWEPVESLVMNSGCSYHMCSKKEYFETLVLLKGGVVHLGDGKACKVQ</sequence>
<evidence type="ECO:0000313" key="3">
    <source>
        <dbReference type="Proteomes" id="UP000265520"/>
    </source>
</evidence>
<dbReference type="Pfam" id="PF22936">
    <property type="entry name" value="Pol_BBD"/>
    <property type="match status" value="1"/>
</dbReference>
<feature type="non-terminal residue" evidence="2">
    <location>
        <position position="106"/>
    </location>
</feature>
<proteinExistence type="predicted"/>
<organism evidence="2 3">
    <name type="scientific">Trifolium medium</name>
    <dbReference type="NCBI Taxonomy" id="97028"/>
    <lineage>
        <taxon>Eukaryota</taxon>
        <taxon>Viridiplantae</taxon>
        <taxon>Streptophyta</taxon>
        <taxon>Embryophyta</taxon>
        <taxon>Tracheophyta</taxon>
        <taxon>Spermatophyta</taxon>
        <taxon>Magnoliopsida</taxon>
        <taxon>eudicotyledons</taxon>
        <taxon>Gunneridae</taxon>
        <taxon>Pentapetalae</taxon>
        <taxon>rosids</taxon>
        <taxon>fabids</taxon>
        <taxon>Fabales</taxon>
        <taxon>Fabaceae</taxon>
        <taxon>Papilionoideae</taxon>
        <taxon>50 kb inversion clade</taxon>
        <taxon>NPAAA clade</taxon>
        <taxon>Hologalegina</taxon>
        <taxon>IRL clade</taxon>
        <taxon>Trifolieae</taxon>
        <taxon>Trifolium</taxon>
    </lineage>
</organism>
<feature type="domain" description="Retrovirus-related Pol polyprotein from transposon TNT 1-94-like beta-barrel" evidence="1">
    <location>
        <begin position="68"/>
        <end position="106"/>
    </location>
</feature>
<reference evidence="2 3" key="1">
    <citation type="journal article" date="2018" name="Front. Plant Sci.">
        <title>Red Clover (Trifolium pratense) and Zigzag Clover (T. medium) - A Picture of Genomic Similarities and Differences.</title>
        <authorList>
            <person name="Dluhosova J."/>
            <person name="Istvanek J."/>
            <person name="Nedelnik J."/>
            <person name="Repkova J."/>
        </authorList>
    </citation>
    <scope>NUCLEOTIDE SEQUENCE [LARGE SCALE GENOMIC DNA]</scope>
    <source>
        <strain evidence="3">cv. 10/8</strain>
        <tissue evidence="2">Leaf</tissue>
    </source>
</reference>